<protein>
    <submittedName>
        <fullName evidence="2">Uncharacterized protein</fullName>
    </submittedName>
</protein>
<feature type="region of interest" description="Disordered" evidence="1">
    <location>
        <begin position="581"/>
        <end position="640"/>
    </location>
</feature>
<feature type="compositionally biased region" description="Basic and acidic residues" evidence="1">
    <location>
        <begin position="415"/>
        <end position="455"/>
    </location>
</feature>
<dbReference type="EMBL" id="BFEA01000053">
    <property type="protein sequence ID" value="GBG64687.1"/>
    <property type="molecule type" value="Genomic_DNA"/>
</dbReference>
<feature type="compositionally biased region" description="Basic and acidic residues" evidence="1">
    <location>
        <begin position="57"/>
        <end position="67"/>
    </location>
</feature>
<dbReference type="Proteomes" id="UP000265515">
    <property type="component" value="Unassembled WGS sequence"/>
</dbReference>
<feature type="compositionally biased region" description="Basic and acidic residues" evidence="1">
    <location>
        <begin position="626"/>
        <end position="640"/>
    </location>
</feature>
<dbReference type="Gramene" id="GBG64687">
    <property type="protein sequence ID" value="GBG64687"/>
    <property type="gene ID" value="CBR_g46229"/>
</dbReference>
<proteinExistence type="predicted"/>
<feature type="region of interest" description="Disordered" evidence="1">
    <location>
        <begin position="1"/>
        <end position="86"/>
    </location>
</feature>
<accession>A0A388K3R4</accession>
<comment type="caution">
    <text evidence="2">The sequence shown here is derived from an EMBL/GenBank/DDBJ whole genome shotgun (WGS) entry which is preliminary data.</text>
</comment>
<sequence>MMTKAPTPQGRLAQAARTRGRAKASASQEPPRKEPKPGKRKEAVEVEDEEEEEEEDERLHQEEDQRAGQRARKREARDEVEPILYGVSPKKKNLKYAVRLEEGFDVEKVIDRLLEGHNDLMILKEILASAPKLRDGLKGRSNFTKTAMPKGGRGTRLPQRPLGASGGYERHGSHHRESTPVYDDGDIELFLDDFWGVERRQRSKRQRDPEPSEGRPSRGGLKALAKREEESVPETEGRGAYPEYGLGPVEFHRFIEGGLGESPLHTREEMLVSGEPLQDLEAHLDVSHWRVPPTSEGRGELAEEAPREEAQGPERERGHVGEGVIEVEEDTPLQTPAVGLRLGSTPEDTHGREEGSHRKEISLPLPKTVPSLKGRVEMERERADRRRETLAMIDRHLATRALEHPDVEESVPVEPRQEPRQAEREMGAEISERADHRTRERVSAGETAEEKRARVGKRLEEIWQERQRLEEAGALPDQPPPPKPYGIKEMWDEFLDQHGEGLTVPERAEAGTSKKADEYLDRKIHFLAKTSFDRCMMLEAGLRGREMKEMSHGVRLEAVEVEVRELGALVVSQGAIIQDLRQQPRRGVDRADSSRQEEQRQAEHGLSGQPSAAEPQQGSSMGRVTLEPEKAKAKREAEREAFEFRAPTELATLLTVAAEPTMPLSVEEGQPMASDESVQGSAYGSMNVLLEAVHTMPEEASLFSPEQRIEEPPESEMGIAVEGVIEGRPQRLDTPKYRSEGVGIQPGPSTQELGTGPGEPMDVPQSYELSRETSEAPSSPGSQREKKKSKKWFNASCFFCKKEGRRALQRPKFLKDLAEWKVTKSGGKMYDK</sequence>
<feature type="compositionally biased region" description="Basic and acidic residues" evidence="1">
    <location>
        <begin position="30"/>
        <end position="44"/>
    </location>
</feature>
<feature type="compositionally biased region" description="Basic and acidic residues" evidence="1">
    <location>
        <begin position="200"/>
        <end position="216"/>
    </location>
</feature>
<feature type="region of interest" description="Disordered" evidence="1">
    <location>
        <begin position="200"/>
        <end position="243"/>
    </location>
</feature>
<feature type="region of interest" description="Disordered" evidence="1">
    <location>
        <begin position="398"/>
        <end position="455"/>
    </location>
</feature>
<dbReference type="AlphaFoldDB" id="A0A388K3R4"/>
<keyword evidence="3" id="KW-1185">Reference proteome</keyword>
<feature type="region of interest" description="Disordered" evidence="1">
    <location>
        <begin position="701"/>
        <end position="790"/>
    </location>
</feature>
<feature type="compositionally biased region" description="Basic and acidic residues" evidence="1">
    <location>
        <begin position="297"/>
        <end position="320"/>
    </location>
</feature>
<feature type="compositionally biased region" description="Basic and acidic residues" evidence="1">
    <location>
        <begin position="168"/>
        <end position="178"/>
    </location>
</feature>
<reference evidence="2 3" key="1">
    <citation type="journal article" date="2018" name="Cell">
        <title>The Chara Genome: Secondary Complexity and Implications for Plant Terrestrialization.</title>
        <authorList>
            <person name="Nishiyama T."/>
            <person name="Sakayama H."/>
            <person name="Vries J.D."/>
            <person name="Buschmann H."/>
            <person name="Saint-Marcoux D."/>
            <person name="Ullrich K.K."/>
            <person name="Haas F.B."/>
            <person name="Vanderstraeten L."/>
            <person name="Becker D."/>
            <person name="Lang D."/>
            <person name="Vosolsobe S."/>
            <person name="Rombauts S."/>
            <person name="Wilhelmsson P.K.I."/>
            <person name="Janitza P."/>
            <person name="Kern R."/>
            <person name="Heyl A."/>
            <person name="Rumpler F."/>
            <person name="Villalobos L.I.A.C."/>
            <person name="Clay J.M."/>
            <person name="Skokan R."/>
            <person name="Toyoda A."/>
            <person name="Suzuki Y."/>
            <person name="Kagoshima H."/>
            <person name="Schijlen E."/>
            <person name="Tajeshwar N."/>
            <person name="Catarino B."/>
            <person name="Hetherington A.J."/>
            <person name="Saltykova A."/>
            <person name="Bonnot C."/>
            <person name="Breuninger H."/>
            <person name="Symeonidi A."/>
            <person name="Radhakrishnan G.V."/>
            <person name="Van Nieuwerburgh F."/>
            <person name="Deforce D."/>
            <person name="Chang C."/>
            <person name="Karol K.G."/>
            <person name="Hedrich R."/>
            <person name="Ulvskov P."/>
            <person name="Glockner G."/>
            <person name="Delwiche C.F."/>
            <person name="Petrasek J."/>
            <person name="Van de Peer Y."/>
            <person name="Friml J."/>
            <person name="Beilby M."/>
            <person name="Dolan L."/>
            <person name="Kohara Y."/>
            <person name="Sugano S."/>
            <person name="Fujiyama A."/>
            <person name="Delaux P.-M."/>
            <person name="Quint M."/>
            <person name="TheiBen G."/>
            <person name="Hagemann M."/>
            <person name="Harholt J."/>
            <person name="Dunand C."/>
            <person name="Zachgo S."/>
            <person name="Langdale J."/>
            <person name="Maumus F."/>
            <person name="Straeten D.V.D."/>
            <person name="Gould S.B."/>
            <person name="Rensing S.A."/>
        </authorList>
    </citation>
    <scope>NUCLEOTIDE SEQUENCE [LARGE SCALE GENOMIC DNA]</scope>
    <source>
        <strain evidence="2 3">S276</strain>
    </source>
</reference>
<feature type="region of interest" description="Disordered" evidence="1">
    <location>
        <begin position="288"/>
        <end position="385"/>
    </location>
</feature>
<feature type="compositionally biased region" description="Basic and acidic residues" evidence="1">
    <location>
        <begin position="586"/>
        <end position="603"/>
    </location>
</feature>
<evidence type="ECO:0000313" key="2">
    <source>
        <dbReference type="EMBL" id="GBG64687.1"/>
    </source>
</evidence>
<name>A0A388K3R4_CHABU</name>
<organism evidence="2 3">
    <name type="scientific">Chara braunii</name>
    <name type="common">Braun's stonewort</name>
    <dbReference type="NCBI Taxonomy" id="69332"/>
    <lineage>
        <taxon>Eukaryota</taxon>
        <taxon>Viridiplantae</taxon>
        <taxon>Streptophyta</taxon>
        <taxon>Charophyceae</taxon>
        <taxon>Charales</taxon>
        <taxon>Characeae</taxon>
        <taxon>Chara</taxon>
    </lineage>
</organism>
<feature type="compositionally biased region" description="Basic and acidic residues" evidence="1">
    <location>
        <begin position="728"/>
        <end position="739"/>
    </location>
</feature>
<feature type="region of interest" description="Disordered" evidence="1">
    <location>
        <begin position="138"/>
        <end position="182"/>
    </location>
</feature>
<feature type="compositionally biased region" description="Basic and acidic residues" evidence="1">
    <location>
        <begin position="398"/>
        <end position="407"/>
    </location>
</feature>
<evidence type="ECO:0000256" key="1">
    <source>
        <dbReference type="SAM" id="MobiDB-lite"/>
    </source>
</evidence>
<feature type="compositionally biased region" description="Polar residues" evidence="1">
    <location>
        <begin position="608"/>
        <end position="622"/>
    </location>
</feature>
<feature type="compositionally biased region" description="Basic and acidic residues" evidence="1">
    <location>
        <begin position="347"/>
        <end position="361"/>
    </location>
</feature>
<feature type="compositionally biased region" description="Acidic residues" evidence="1">
    <location>
        <begin position="45"/>
        <end position="56"/>
    </location>
</feature>
<feature type="compositionally biased region" description="Basic and acidic residues" evidence="1">
    <location>
        <begin position="374"/>
        <end position="385"/>
    </location>
</feature>
<gene>
    <name evidence="2" type="ORF">CBR_g46229</name>
</gene>
<evidence type="ECO:0000313" key="3">
    <source>
        <dbReference type="Proteomes" id="UP000265515"/>
    </source>
</evidence>